<dbReference type="PANTHER" id="PTHR43537">
    <property type="entry name" value="TRANSCRIPTIONAL REGULATOR, GNTR FAMILY"/>
    <property type="match status" value="1"/>
</dbReference>
<reference evidence="5 6" key="1">
    <citation type="journal article" date="2013" name="Int. J. Syst. Evol. Microbiol.">
        <title>Roseomonas aerophila sp. nov., isolated from air.</title>
        <authorList>
            <person name="Kim S.J."/>
            <person name="Weon H.Y."/>
            <person name="Ahn J.H."/>
            <person name="Hong S.B."/>
            <person name="Seok S.J."/>
            <person name="Whang K.S."/>
            <person name="Kwon S.W."/>
        </authorList>
    </citation>
    <scope>NUCLEOTIDE SEQUENCE [LARGE SCALE GENOMIC DNA]</scope>
    <source>
        <strain evidence="5 6">NBRC 108923</strain>
    </source>
</reference>
<sequence length="239" mass="25996">MSTKSAPDRVLSLGEKVKASLEGLIGSGELPPGARLNEVALAKRLGVSRGPVREAARALEKTGLVTVILNRGAFVRTMGIDEAMQVYEMNSVMFGFAAARLAVACTGEQAMALRAFLAEMDRAIEAEEKDAFFAANVLFHERILAFSGNAVMEQVYLEHTRKLQLLRRRSFDRTGSMSEANAEHRRLLDAILAGDASLARQLGEAHTRSGRARFLSAIEYRDGLQLAPAAKRPRSQPAA</sequence>
<name>A0ABR7RJ67_9PROT</name>
<dbReference type="PRINTS" id="PR00033">
    <property type="entry name" value="HTHASNC"/>
</dbReference>
<feature type="domain" description="HTH gntR-type" evidence="4">
    <location>
        <begin position="11"/>
        <end position="78"/>
    </location>
</feature>
<organism evidence="5 6">
    <name type="scientific">Teichococcus aerophilus</name>
    <dbReference type="NCBI Taxonomy" id="1224513"/>
    <lineage>
        <taxon>Bacteria</taxon>
        <taxon>Pseudomonadati</taxon>
        <taxon>Pseudomonadota</taxon>
        <taxon>Alphaproteobacteria</taxon>
        <taxon>Acetobacterales</taxon>
        <taxon>Roseomonadaceae</taxon>
        <taxon>Roseomonas</taxon>
    </lineage>
</organism>
<dbReference type="SMART" id="SM00895">
    <property type="entry name" value="FCD"/>
    <property type="match status" value="1"/>
</dbReference>
<evidence type="ECO:0000256" key="2">
    <source>
        <dbReference type="ARBA" id="ARBA00023125"/>
    </source>
</evidence>
<evidence type="ECO:0000256" key="1">
    <source>
        <dbReference type="ARBA" id="ARBA00023015"/>
    </source>
</evidence>
<dbReference type="InterPro" id="IPR036388">
    <property type="entry name" value="WH-like_DNA-bd_sf"/>
</dbReference>
<dbReference type="InterPro" id="IPR000485">
    <property type="entry name" value="AsnC-type_HTH_dom"/>
</dbReference>
<proteinExistence type="predicted"/>
<dbReference type="Proteomes" id="UP000626026">
    <property type="component" value="Unassembled WGS sequence"/>
</dbReference>
<keyword evidence="6" id="KW-1185">Reference proteome</keyword>
<dbReference type="PANTHER" id="PTHR43537:SF5">
    <property type="entry name" value="UXU OPERON TRANSCRIPTIONAL REGULATOR"/>
    <property type="match status" value="1"/>
</dbReference>
<dbReference type="Gene3D" id="1.20.120.530">
    <property type="entry name" value="GntR ligand-binding domain-like"/>
    <property type="match status" value="1"/>
</dbReference>
<dbReference type="PROSITE" id="PS50949">
    <property type="entry name" value="HTH_GNTR"/>
    <property type="match status" value="1"/>
</dbReference>
<comment type="caution">
    <text evidence="5">The sequence shown here is derived from an EMBL/GenBank/DDBJ whole genome shotgun (WGS) entry which is preliminary data.</text>
</comment>
<dbReference type="RefSeq" id="WP_187783537.1">
    <property type="nucleotide sequence ID" value="NZ_JACTVA010000007.1"/>
</dbReference>
<keyword evidence="1" id="KW-0805">Transcription regulation</keyword>
<dbReference type="InterPro" id="IPR008920">
    <property type="entry name" value="TF_FadR/GntR_C"/>
</dbReference>
<protein>
    <submittedName>
        <fullName evidence="5">FCD domain-containing protein</fullName>
    </submittedName>
</protein>
<dbReference type="SUPFAM" id="SSF46785">
    <property type="entry name" value="Winged helix' DNA-binding domain"/>
    <property type="match status" value="1"/>
</dbReference>
<dbReference type="SMART" id="SM00345">
    <property type="entry name" value="HTH_GNTR"/>
    <property type="match status" value="1"/>
</dbReference>
<evidence type="ECO:0000313" key="5">
    <source>
        <dbReference type="EMBL" id="MBC9206356.1"/>
    </source>
</evidence>
<keyword evidence="3" id="KW-0804">Transcription</keyword>
<dbReference type="EMBL" id="JACTVA010000007">
    <property type="protein sequence ID" value="MBC9206356.1"/>
    <property type="molecule type" value="Genomic_DNA"/>
</dbReference>
<dbReference type="CDD" id="cd07377">
    <property type="entry name" value="WHTH_GntR"/>
    <property type="match status" value="1"/>
</dbReference>
<dbReference type="Pfam" id="PF07729">
    <property type="entry name" value="FCD"/>
    <property type="match status" value="1"/>
</dbReference>
<accession>A0ABR7RJ67</accession>
<dbReference type="SUPFAM" id="SSF48008">
    <property type="entry name" value="GntR ligand-binding domain-like"/>
    <property type="match status" value="1"/>
</dbReference>
<gene>
    <name evidence="5" type="ORF">IBL26_05875</name>
</gene>
<dbReference type="Gene3D" id="1.10.10.10">
    <property type="entry name" value="Winged helix-like DNA-binding domain superfamily/Winged helix DNA-binding domain"/>
    <property type="match status" value="1"/>
</dbReference>
<evidence type="ECO:0000313" key="6">
    <source>
        <dbReference type="Proteomes" id="UP000626026"/>
    </source>
</evidence>
<keyword evidence="2" id="KW-0238">DNA-binding</keyword>
<evidence type="ECO:0000259" key="4">
    <source>
        <dbReference type="PROSITE" id="PS50949"/>
    </source>
</evidence>
<dbReference type="Pfam" id="PF00392">
    <property type="entry name" value="GntR"/>
    <property type="match status" value="1"/>
</dbReference>
<dbReference type="InterPro" id="IPR036390">
    <property type="entry name" value="WH_DNA-bd_sf"/>
</dbReference>
<dbReference type="InterPro" id="IPR000524">
    <property type="entry name" value="Tscrpt_reg_HTH_GntR"/>
</dbReference>
<evidence type="ECO:0000256" key="3">
    <source>
        <dbReference type="ARBA" id="ARBA00023163"/>
    </source>
</evidence>
<dbReference type="InterPro" id="IPR011711">
    <property type="entry name" value="GntR_C"/>
</dbReference>